<evidence type="ECO:0000313" key="1">
    <source>
        <dbReference type="EMBL" id="OJT06282.1"/>
    </source>
</evidence>
<dbReference type="OrthoDB" id="2801180at2759"/>
<dbReference type="InterPro" id="IPR032675">
    <property type="entry name" value="LRR_dom_sf"/>
</dbReference>
<reference evidence="1 2" key="1">
    <citation type="submission" date="2016-10" db="EMBL/GenBank/DDBJ databases">
        <title>Genome sequence of the basidiomycete white-rot fungus Trametes pubescens.</title>
        <authorList>
            <person name="Makela M.R."/>
            <person name="Granchi Z."/>
            <person name="Peng M."/>
            <person name="De Vries R.P."/>
            <person name="Grigoriev I."/>
            <person name="Riley R."/>
            <person name="Hilden K."/>
        </authorList>
    </citation>
    <scope>NUCLEOTIDE SEQUENCE [LARGE SCALE GENOMIC DNA]</scope>
    <source>
        <strain evidence="1 2">FBCC735</strain>
    </source>
</reference>
<dbReference type="AlphaFoldDB" id="A0A1M2VF99"/>
<organism evidence="1 2">
    <name type="scientific">Trametes pubescens</name>
    <name type="common">White-rot fungus</name>
    <dbReference type="NCBI Taxonomy" id="154538"/>
    <lineage>
        <taxon>Eukaryota</taxon>
        <taxon>Fungi</taxon>
        <taxon>Dikarya</taxon>
        <taxon>Basidiomycota</taxon>
        <taxon>Agaricomycotina</taxon>
        <taxon>Agaricomycetes</taxon>
        <taxon>Polyporales</taxon>
        <taxon>Polyporaceae</taxon>
        <taxon>Trametes</taxon>
    </lineage>
</organism>
<protein>
    <recommendedName>
        <fullName evidence="3">F-box domain-containing protein</fullName>
    </recommendedName>
</protein>
<dbReference type="EMBL" id="MNAD01001330">
    <property type="protein sequence ID" value="OJT06282.1"/>
    <property type="molecule type" value="Genomic_DNA"/>
</dbReference>
<dbReference type="Gene3D" id="3.80.10.10">
    <property type="entry name" value="Ribonuclease Inhibitor"/>
    <property type="match status" value="1"/>
</dbReference>
<comment type="caution">
    <text evidence="1">The sequence shown here is derived from an EMBL/GenBank/DDBJ whole genome shotgun (WGS) entry which is preliminary data.</text>
</comment>
<accession>A0A1M2VF99</accession>
<gene>
    <name evidence="1" type="ORF">TRAPUB_2862</name>
</gene>
<evidence type="ECO:0008006" key="3">
    <source>
        <dbReference type="Google" id="ProtNLM"/>
    </source>
</evidence>
<dbReference type="Proteomes" id="UP000184267">
    <property type="component" value="Unassembled WGS sequence"/>
</dbReference>
<name>A0A1M2VF99_TRAPU</name>
<keyword evidence="2" id="KW-1185">Reference proteome</keyword>
<proteinExistence type="predicted"/>
<evidence type="ECO:0000313" key="2">
    <source>
        <dbReference type="Proteomes" id="UP000184267"/>
    </source>
</evidence>
<sequence length="352" mass="38728">MITGDITPAEWAHFCTFTARVRRLAYDSEGPLHVDPLVWTILARKCRGEPLLPRLRLIEALEINNADVPALVSFLTPILRDVTVWFRGAKGFEPASEFCTSVKVLFQTLVCVTPHLTALDWGAPYDRCCGTDFLASIGCLRNLSSLRLHGKTSDTPSAVSTQVPIATLLWEITTITPLVSLSLNVELFAGPNGALTAVAGSTLPALHTLEVCITNGPAEMLATFVHSLRLPALQSLVVDTRYSPLGYSTLEDQLPRICANLPSSLREFHWSHMVRTSIPSSMPPSDIHRILGPLLSFRAMRCVEFRLPLSTSPLHTTDDGVAQLAAAWPDVQKLRMYNRHVSSYHARLQAGE</sequence>